<sequence length="191" mass="21448">MPPRITIQMLSLSDHGLMFSCYYFLLPQEGRFCAVSRAMNMWQCVPLSSSPVSGDDRTRQVTKTKRYRRGVLRMTATKVLAAKSNAQFGFENKQWEIGCADSPSSEWPSHVVLQDEVKADTSVRHGGYRRGKREIISLPKPTGAISHDLKICLERAERPGKANIPKLSPLPSAKTGYVTCRRPNEETCSFI</sequence>
<dbReference type="Proteomes" id="UP000234275">
    <property type="component" value="Unassembled WGS sequence"/>
</dbReference>
<keyword evidence="2" id="KW-1185">Reference proteome</keyword>
<organism evidence="1 2">
    <name type="scientific">Aspergillus steynii IBT 23096</name>
    <dbReference type="NCBI Taxonomy" id="1392250"/>
    <lineage>
        <taxon>Eukaryota</taxon>
        <taxon>Fungi</taxon>
        <taxon>Dikarya</taxon>
        <taxon>Ascomycota</taxon>
        <taxon>Pezizomycotina</taxon>
        <taxon>Eurotiomycetes</taxon>
        <taxon>Eurotiomycetidae</taxon>
        <taxon>Eurotiales</taxon>
        <taxon>Aspergillaceae</taxon>
        <taxon>Aspergillus</taxon>
        <taxon>Aspergillus subgen. Circumdati</taxon>
    </lineage>
</organism>
<dbReference type="EMBL" id="MSFO01000001">
    <property type="protein sequence ID" value="PLB55670.1"/>
    <property type="molecule type" value="Genomic_DNA"/>
</dbReference>
<evidence type="ECO:0000313" key="1">
    <source>
        <dbReference type="EMBL" id="PLB55670.1"/>
    </source>
</evidence>
<gene>
    <name evidence="1" type="ORF">P170DRAFT_47350</name>
</gene>
<evidence type="ECO:0000313" key="2">
    <source>
        <dbReference type="Proteomes" id="UP000234275"/>
    </source>
</evidence>
<accession>A0A2I2GS21</accession>
<reference evidence="1 2" key="1">
    <citation type="submission" date="2016-12" db="EMBL/GenBank/DDBJ databases">
        <title>The genomes of Aspergillus section Nigri reveals drivers in fungal speciation.</title>
        <authorList>
            <consortium name="DOE Joint Genome Institute"/>
            <person name="Vesth T.C."/>
            <person name="Nybo J."/>
            <person name="Theobald S."/>
            <person name="Brandl J."/>
            <person name="Frisvad J.C."/>
            <person name="Nielsen K.F."/>
            <person name="Lyhne E.K."/>
            <person name="Kogle M.E."/>
            <person name="Kuo A."/>
            <person name="Riley R."/>
            <person name="Clum A."/>
            <person name="Nolan M."/>
            <person name="Lipzen A."/>
            <person name="Salamov A."/>
            <person name="Henrissat B."/>
            <person name="Wiebenga A."/>
            <person name="De Vries R.P."/>
            <person name="Grigoriev I.V."/>
            <person name="Mortensen U.H."/>
            <person name="Andersen M.R."/>
            <person name="Baker S.E."/>
        </authorList>
    </citation>
    <scope>NUCLEOTIDE SEQUENCE [LARGE SCALE GENOMIC DNA]</scope>
    <source>
        <strain evidence="1 2">IBT 23096</strain>
    </source>
</reference>
<dbReference type="GeneID" id="36560746"/>
<protein>
    <submittedName>
        <fullName evidence="1">Uncharacterized protein</fullName>
    </submittedName>
</protein>
<proteinExistence type="predicted"/>
<comment type="caution">
    <text evidence="1">The sequence shown here is derived from an EMBL/GenBank/DDBJ whole genome shotgun (WGS) entry which is preliminary data.</text>
</comment>
<dbReference type="AlphaFoldDB" id="A0A2I2GS21"/>
<dbReference type="RefSeq" id="XP_024710972.1">
    <property type="nucleotide sequence ID" value="XM_024853048.1"/>
</dbReference>
<dbReference type="VEuPathDB" id="FungiDB:P170DRAFT_47350"/>
<name>A0A2I2GS21_9EURO</name>